<feature type="region of interest" description="Disordered" evidence="2">
    <location>
        <begin position="122"/>
        <end position="141"/>
    </location>
</feature>
<feature type="compositionally biased region" description="Pro residues" evidence="2">
    <location>
        <begin position="34"/>
        <end position="46"/>
    </location>
</feature>
<name>A0A290Q4I4_9BACT</name>
<dbReference type="PROSITE" id="PS51257">
    <property type="entry name" value="PROKAR_LIPOPROTEIN"/>
    <property type="match status" value="1"/>
</dbReference>
<gene>
    <name evidence="3" type="ORF">CMV30_06210</name>
</gene>
<dbReference type="RefSeq" id="WP_096055211.1">
    <property type="nucleotide sequence ID" value="NZ_CP023344.1"/>
</dbReference>
<sequence length="248" mass="25329">MKNASLRITLATLATLSFSLTGCSKKSEPAASAPTPPPAAPAPAPVAPVKAAADAAKAQLAAAEKEAEALKAKAAYAAKAEQEKLQALADQKAADAKKVADDLKTKANAASTNLLNKASTLSATNSTPAAPATTSETSPATASLTSLAQNLNPANFSSWYEQASKESSGIIASLGAKAAELGSSASPELKSLYETALTQKKTFDDVSSKLKSGGLAQWAELYPTLQNSWSDLSKSLITAKTLLASYTK</sequence>
<dbReference type="KEGG" id="vbh:CMV30_06210"/>
<evidence type="ECO:0000256" key="2">
    <source>
        <dbReference type="SAM" id="MobiDB-lite"/>
    </source>
</evidence>
<keyword evidence="1" id="KW-0175">Coiled coil</keyword>
<reference evidence="3 4" key="1">
    <citation type="submission" date="2017-09" db="EMBL/GenBank/DDBJ databases">
        <title>Complete genome sequence of Verrucomicrobial strain HZ-65, isolated from freshwater.</title>
        <authorList>
            <person name="Choi A."/>
        </authorList>
    </citation>
    <scope>NUCLEOTIDE SEQUENCE [LARGE SCALE GENOMIC DNA]</scope>
    <source>
        <strain evidence="3 4">HZ-65</strain>
    </source>
</reference>
<organism evidence="3 4">
    <name type="scientific">Nibricoccus aquaticus</name>
    <dbReference type="NCBI Taxonomy" id="2576891"/>
    <lineage>
        <taxon>Bacteria</taxon>
        <taxon>Pseudomonadati</taxon>
        <taxon>Verrucomicrobiota</taxon>
        <taxon>Opitutia</taxon>
        <taxon>Opitutales</taxon>
        <taxon>Opitutaceae</taxon>
        <taxon>Nibricoccus</taxon>
    </lineage>
</organism>
<evidence type="ECO:0000313" key="3">
    <source>
        <dbReference type="EMBL" id="ATC63579.1"/>
    </source>
</evidence>
<proteinExistence type="predicted"/>
<feature type="region of interest" description="Disordered" evidence="2">
    <location>
        <begin position="24"/>
        <end position="48"/>
    </location>
</feature>
<dbReference type="Proteomes" id="UP000217265">
    <property type="component" value="Chromosome"/>
</dbReference>
<accession>A0A290Q4I4</accession>
<evidence type="ECO:0000256" key="1">
    <source>
        <dbReference type="SAM" id="Coils"/>
    </source>
</evidence>
<protein>
    <submittedName>
        <fullName evidence="3">Uncharacterized protein</fullName>
    </submittedName>
</protein>
<feature type="coiled-coil region" evidence="1">
    <location>
        <begin position="53"/>
        <end position="80"/>
    </location>
</feature>
<keyword evidence="4" id="KW-1185">Reference proteome</keyword>
<dbReference type="AlphaFoldDB" id="A0A290Q4I4"/>
<evidence type="ECO:0000313" key="4">
    <source>
        <dbReference type="Proteomes" id="UP000217265"/>
    </source>
</evidence>
<dbReference type="EMBL" id="CP023344">
    <property type="protein sequence ID" value="ATC63579.1"/>
    <property type="molecule type" value="Genomic_DNA"/>
</dbReference>